<keyword evidence="10" id="KW-1185">Reference proteome</keyword>
<keyword evidence="5" id="KW-0998">Cell outer membrane</keyword>
<evidence type="ECO:0000313" key="9">
    <source>
        <dbReference type="EMBL" id="KJF45268.1"/>
    </source>
</evidence>
<dbReference type="Gene3D" id="1.25.40.390">
    <property type="match status" value="1"/>
</dbReference>
<dbReference type="GO" id="GO:0009279">
    <property type="term" value="C:cell outer membrane"/>
    <property type="evidence" value="ECO:0007669"/>
    <property type="project" value="UniProtKB-SubCell"/>
</dbReference>
<keyword evidence="4" id="KW-0472">Membrane</keyword>
<dbReference type="SUPFAM" id="SSF48452">
    <property type="entry name" value="TPR-like"/>
    <property type="match status" value="1"/>
</dbReference>
<dbReference type="PATRIC" id="fig|1544798.3.peg.1555"/>
<sequence length="545" mass="62055">MKMKFLKYSAGVASLILILFTSCNDLDLAPTNRFTEANYWTSPEKANLVLNMAYSQMYNSGYFFSTEALSDNIFEGRGVSSEKIISSGQADASNNRFANEWRDCYAGIKTCHTFLENVDRVEGMDEDLKARMNAEARFIRAYLYFRLTTWYGDVPLFKTDITLDESKTIARTSQEEVLAFVRNELDAVAAVLPTNEEYSEEDNGRITAGAAVALKARTYLYSNDWQNVVNTCEELINSDQYGSYSLFPSYEGIFLPENEYNDEVILDLGYVPSLRTWGEYFDYAPLSVGARVNQMAPTQELVDDYLMMNGRTIDDANSGYDENDPYVRRDPRLTATVVYHEFPWKLPSGTIQTIYIKPGTAPDESAEVDEYKGQGTNSTSTGYYMRKYYDPQSLASFTSGLNLILIRYADVLLMYAEAKNELSQMDENVWNSTIKVIRERAGFSDASALNFDSSLSQADLRDIIRRERRIELALEGLRIFDIRRWETAETVLNGNPHGAKYGDPSMDNGYIRLDKRTFNPERDYLWAVPQSQKDINPNLGQNPGY</sequence>
<evidence type="ECO:0000259" key="7">
    <source>
        <dbReference type="Pfam" id="PF07980"/>
    </source>
</evidence>
<dbReference type="STRING" id="1544798.LH29_07760"/>
<proteinExistence type="inferred from homology"/>
<dbReference type="PROSITE" id="PS51257">
    <property type="entry name" value="PROKAR_LIPOPROTEIN"/>
    <property type="match status" value="1"/>
</dbReference>
<evidence type="ECO:0000256" key="2">
    <source>
        <dbReference type="ARBA" id="ARBA00006275"/>
    </source>
</evidence>
<dbReference type="AlphaFoldDB" id="A0A0D8JHF6"/>
<comment type="caution">
    <text evidence="9">The sequence shown here is derived from an EMBL/GenBank/DDBJ whole genome shotgun (WGS) entry which is preliminary data.</text>
</comment>
<dbReference type="EMBL" id="JRHC01000001">
    <property type="protein sequence ID" value="KJF45268.1"/>
    <property type="molecule type" value="Genomic_DNA"/>
</dbReference>
<evidence type="ECO:0000256" key="3">
    <source>
        <dbReference type="ARBA" id="ARBA00022729"/>
    </source>
</evidence>
<dbReference type="Proteomes" id="UP000032544">
    <property type="component" value="Unassembled WGS sequence"/>
</dbReference>
<dbReference type="Pfam" id="PF07980">
    <property type="entry name" value="SusD_RagB"/>
    <property type="match status" value="1"/>
</dbReference>
<feature type="domain" description="SusD-like N-terminal" evidence="8">
    <location>
        <begin position="41"/>
        <end position="220"/>
    </location>
</feature>
<dbReference type="InterPro" id="IPR011990">
    <property type="entry name" value="TPR-like_helical_dom_sf"/>
</dbReference>
<evidence type="ECO:0000259" key="8">
    <source>
        <dbReference type="Pfam" id="PF14322"/>
    </source>
</evidence>
<name>A0A0D8JHF6_9BACT</name>
<evidence type="ECO:0000256" key="4">
    <source>
        <dbReference type="ARBA" id="ARBA00023136"/>
    </source>
</evidence>
<evidence type="ECO:0000313" key="10">
    <source>
        <dbReference type="Proteomes" id="UP000032544"/>
    </source>
</evidence>
<protein>
    <submittedName>
        <fullName evidence="9">Membrane protein</fullName>
    </submittedName>
</protein>
<comment type="similarity">
    <text evidence="2">Belongs to the SusD family.</text>
</comment>
<accession>A0A0D8JHF6</accession>
<keyword evidence="3 6" id="KW-0732">Signal</keyword>
<dbReference type="RefSeq" id="WP_045027299.1">
    <property type="nucleotide sequence ID" value="NZ_JRHC01000001.1"/>
</dbReference>
<comment type="subcellular location">
    <subcellularLocation>
        <location evidence="1">Cell outer membrane</location>
    </subcellularLocation>
</comment>
<organism evidence="9 10">
    <name type="scientific">Draconibacterium sediminis</name>
    <dbReference type="NCBI Taxonomy" id="1544798"/>
    <lineage>
        <taxon>Bacteria</taxon>
        <taxon>Pseudomonadati</taxon>
        <taxon>Bacteroidota</taxon>
        <taxon>Bacteroidia</taxon>
        <taxon>Marinilabiliales</taxon>
        <taxon>Prolixibacteraceae</taxon>
        <taxon>Draconibacterium</taxon>
    </lineage>
</organism>
<reference evidence="9 10" key="1">
    <citation type="submission" date="2014-09" db="EMBL/GenBank/DDBJ databases">
        <title>Draft Genome Sequence of Draconibacterium sp. JN14CK-3.</title>
        <authorList>
            <person name="Dong C."/>
            <person name="Lai Q."/>
            <person name="Shao Z."/>
        </authorList>
    </citation>
    <scope>NUCLEOTIDE SEQUENCE [LARGE SCALE GENOMIC DNA]</scope>
    <source>
        <strain evidence="9 10">JN14CK-3</strain>
    </source>
</reference>
<evidence type="ECO:0000256" key="6">
    <source>
        <dbReference type="SAM" id="SignalP"/>
    </source>
</evidence>
<feature type="domain" description="RagB/SusD" evidence="7">
    <location>
        <begin position="291"/>
        <end position="545"/>
    </location>
</feature>
<evidence type="ECO:0000256" key="1">
    <source>
        <dbReference type="ARBA" id="ARBA00004442"/>
    </source>
</evidence>
<dbReference type="Pfam" id="PF14322">
    <property type="entry name" value="SusD-like_3"/>
    <property type="match status" value="1"/>
</dbReference>
<feature type="signal peptide" evidence="6">
    <location>
        <begin position="1"/>
        <end position="25"/>
    </location>
</feature>
<evidence type="ECO:0000256" key="5">
    <source>
        <dbReference type="ARBA" id="ARBA00023237"/>
    </source>
</evidence>
<gene>
    <name evidence="9" type="ORF">LH29_07760</name>
</gene>
<dbReference type="InterPro" id="IPR012944">
    <property type="entry name" value="SusD_RagB_dom"/>
</dbReference>
<dbReference type="OrthoDB" id="5694214at2"/>
<feature type="chain" id="PRO_5002331128" evidence="6">
    <location>
        <begin position="26"/>
        <end position="545"/>
    </location>
</feature>
<dbReference type="InterPro" id="IPR033985">
    <property type="entry name" value="SusD-like_N"/>
</dbReference>